<gene>
    <name evidence="5" type="ORF">SPHA_11316</name>
</gene>
<dbReference type="EMBL" id="CAHIKZ030000373">
    <property type="protein sequence ID" value="CAE1170963.1"/>
    <property type="molecule type" value="Genomic_DNA"/>
</dbReference>
<keyword evidence="2" id="KW-0964">Secreted</keyword>
<evidence type="ECO:0000256" key="4">
    <source>
        <dbReference type="PIRSR" id="PIRSR613273-3"/>
    </source>
</evidence>
<dbReference type="EC" id="3.4.24.-" evidence="5"/>
<accession>A0A812B607</accession>
<dbReference type="AlphaFoldDB" id="A0A812B607"/>
<dbReference type="InterPro" id="IPR000884">
    <property type="entry name" value="TSP1_rpt"/>
</dbReference>
<evidence type="ECO:0000256" key="3">
    <source>
        <dbReference type="ARBA" id="ARBA00023157"/>
    </source>
</evidence>
<name>A0A812B607_ACAPH</name>
<sequence>MGGHGTNFSRCSVEAFKTFIEKKRGNCLFVENVHKPASNMKGVTLNGLLPLPVQKGSWGEWGPFSPCSRTCGTGVMISQRECDSPKPVNSADCPGNGYKAKLCNLKPCATDSNNAVQLANNHATEVCRNFVKTGVLSSATFLQKGHVYNIKDTLMGCEVMCQPKKGHHRQRMGLMPDGSPCFKPNSDYKFPAHDKNVKYRCLKGVCQVFDCANQFPPSEFGKSPKCEKSEIIGW</sequence>
<keyword evidence="5" id="KW-0378">Hydrolase</keyword>
<feature type="disulfide bond" evidence="4">
    <location>
        <begin position="71"/>
        <end position="108"/>
    </location>
</feature>
<dbReference type="PANTHER" id="PTHR13723:SF200">
    <property type="entry name" value="ADAM METALLOPEPTIDASE WITH THROMBOSPONDIN TYPE 1 MOTIF B, ISOFORM B"/>
    <property type="match status" value="1"/>
</dbReference>
<dbReference type="Gene3D" id="2.20.100.10">
    <property type="entry name" value="Thrombospondin type-1 (TSP1) repeat"/>
    <property type="match status" value="1"/>
</dbReference>
<dbReference type="GO" id="GO:0031012">
    <property type="term" value="C:extracellular matrix"/>
    <property type="evidence" value="ECO:0007669"/>
    <property type="project" value="TreeGrafter"/>
</dbReference>
<dbReference type="Pfam" id="PF00090">
    <property type="entry name" value="TSP_1"/>
    <property type="match status" value="1"/>
</dbReference>
<dbReference type="Gene3D" id="2.30.130.100">
    <property type="match status" value="1"/>
</dbReference>
<comment type="subcellular location">
    <subcellularLocation>
        <location evidence="1">Secreted</location>
    </subcellularLocation>
</comment>
<dbReference type="InterPro" id="IPR036383">
    <property type="entry name" value="TSP1_rpt_sf"/>
</dbReference>
<keyword evidence="3 4" id="KW-1015">Disulfide bond</keyword>
<evidence type="ECO:0000313" key="5">
    <source>
        <dbReference type="EMBL" id="CAE1170963.1"/>
    </source>
</evidence>
<proteinExistence type="predicted"/>
<dbReference type="InterPro" id="IPR013273">
    <property type="entry name" value="ADAMTS/ADAMTS-like"/>
</dbReference>
<dbReference type="SMART" id="SM00209">
    <property type="entry name" value="TSP1"/>
    <property type="match status" value="1"/>
</dbReference>
<dbReference type="InterPro" id="IPR050439">
    <property type="entry name" value="ADAMTS_ADAMTS-like"/>
</dbReference>
<evidence type="ECO:0000256" key="2">
    <source>
        <dbReference type="ARBA" id="ARBA00022525"/>
    </source>
</evidence>
<evidence type="ECO:0000313" key="6">
    <source>
        <dbReference type="Proteomes" id="UP000597762"/>
    </source>
</evidence>
<dbReference type="GO" id="GO:0005576">
    <property type="term" value="C:extracellular region"/>
    <property type="evidence" value="ECO:0007669"/>
    <property type="project" value="UniProtKB-SubCell"/>
</dbReference>
<keyword evidence="6" id="KW-1185">Reference proteome</keyword>
<dbReference type="GO" id="GO:0030198">
    <property type="term" value="P:extracellular matrix organization"/>
    <property type="evidence" value="ECO:0007669"/>
    <property type="project" value="InterPro"/>
</dbReference>
<comment type="caution">
    <text evidence="5">The sequence shown here is derived from an EMBL/GenBank/DDBJ whole genome shotgun (WGS) entry which is preliminary data.</text>
</comment>
<dbReference type="SUPFAM" id="SSF82895">
    <property type="entry name" value="TSP-1 type 1 repeat"/>
    <property type="match status" value="1"/>
</dbReference>
<dbReference type="PANTHER" id="PTHR13723">
    <property type="entry name" value="ADAMTS A DISINTEGRIN AND METALLOPROTEASE WITH THROMBOSPONDIN MOTIFS PROTEASE"/>
    <property type="match status" value="1"/>
</dbReference>
<protein>
    <submittedName>
        <fullName evidence="5">ADAMTS12</fullName>
        <ecNumber evidence="5">3.4.24.-</ecNumber>
    </submittedName>
</protein>
<reference evidence="5" key="1">
    <citation type="submission" date="2021-01" db="EMBL/GenBank/DDBJ databases">
        <authorList>
            <person name="Li R."/>
            <person name="Bekaert M."/>
        </authorList>
    </citation>
    <scope>NUCLEOTIDE SEQUENCE</scope>
    <source>
        <strain evidence="5">Farmed</strain>
    </source>
</reference>
<dbReference type="PROSITE" id="PS50092">
    <property type="entry name" value="TSP1"/>
    <property type="match status" value="1"/>
</dbReference>
<dbReference type="OrthoDB" id="6160595at2759"/>
<dbReference type="FunFam" id="2.20.100.10:FF:000001">
    <property type="entry name" value="semaphorin-5A isoform X1"/>
    <property type="match status" value="1"/>
</dbReference>
<feature type="disulfide bond" evidence="4">
    <location>
        <begin position="82"/>
        <end position="93"/>
    </location>
</feature>
<evidence type="ECO:0000256" key="1">
    <source>
        <dbReference type="ARBA" id="ARBA00004613"/>
    </source>
</evidence>
<organism evidence="5 6">
    <name type="scientific">Acanthosepion pharaonis</name>
    <name type="common">Pharaoh cuttlefish</name>
    <name type="synonym">Sepia pharaonis</name>
    <dbReference type="NCBI Taxonomy" id="158019"/>
    <lineage>
        <taxon>Eukaryota</taxon>
        <taxon>Metazoa</taxon>
        <taxon>Spiralia</taxon>
        <taxon>Lophotrochozoa</taxon>
        <taxon>Mollusca</taxon>
        <taxon>Cephalopoda</taxon>
        <taxon>Coleoidea</taxon>
        <taxon>Decapodiformes</taxon>
        <taxon>Sepiida</taxon>
        <taxon>Sepiina</taxon>
        <taxon>Sepiidae</taxon>
        <taxon>Acanthosepion</taxon>
    </lineage>
</organism>
<feature type="disulfide bond" evidence="4">
    <location>
        <begin position="67"/>
        <end position="103"/>
    </location>
</feature>
<dbReference type="GO" id="GO:0006508">
    <property type="term" value="P:proteolysis"/>
    <property type="evidence" value="ECO:0007669"/>
    <property type="project" value="TreeGrafter"/>
</dbReference>
<dbReference type="PRINTS" id="PR01857">
    <property type="entry name" value="ADAMTSFAMILY"/>
</dbReference>
<dbReference type="Proteomes" id="UP000597762">
    <property type="component" value="Unassembled WGS sequence"/>
</dbReference>
<dbReference type="GO" id="GO:0004222">
    <property type="term" value="F:metalloendopeptidase activity"/>
    <property type="evidence" value="ECO:0007669"/>
    <property type="project" value="TreeGrafter"/>
</dbReference>